<reference evidence="1 2" key="1">
    <citation type="journal article" date="2018" name="New Phytol.">
        <title>Phylogenomics of Endogonaceae and evolution of mycorrhizas within Mucoromycota.</title>
        <authorList>
            <person name="Chang Y."/>
            <person name="Desiro A."/>
            <person name="Na H."/>
            <person name="Sandor L."/>
            <person name="Lipzen A."/>
            <person name="Clum A."/>
            <person name="Barry K."/>
            <person name="Grigoriev I.V."/>
            <person name="Martin F.M."/>
            <person name="Stajich J.E."/>
            <person name="Smith M.E."/>
            <person name="Bonito G."/>
            <person name="Spatafora J.W."/>
        </authorList>
    </citation>
    <scope>NUCLEOTIDE SEQUENCE [LARGE SCALE GENOMIC DNA]</scope>
    <source>
        <strain evidence="1 2">GMNB39</strain>
    </source>
</reference>
<sequence>MSTSDEPRSHYLGYEVLTKYLDSRKPEECDDWSSLDGAWLRRFWWETEKRCDKINFKKTIETRAMTRAVINNEGMSTLGESIRAQGRKFREEIITEVEERSPKRRAFIESEVSQALPSEEQIDHHIVEE</sequence>
<gene>
    <name evidence="1" type="ORF">BC936DRAFT_137281</name>
</gene>
<comment type="caution">
    <text evidence="1">The sequence shown here is derived from an EMBL/GenBank/DDBJ whole genome shotgun (WGS) entry which is preliminary data.</text>
</comment>
<organism evidence="1 2">
    <name type="scientific">Jimgerdemannia flammicorona</name>
    <dbReference type="NCBI Taxonomy" id="994334"/>
    <lineage>
        <taxon>Eukaryota</taxon>
        <taxon>Fungi</taxon>
        <taxon>Fungi incertae sedis</taxon>
        <taxon>Mucoromycota</taxon>
        <taxon>Mucoromycotina</taxon>
        <taxon>Endogonomycetes</taxon>
        <taxon>Endogonales</taxon>
        <taxon>Endogonaceae</taxon>
        <taxon>Jimgerdemannia</taxon>
    </lineage>
</organism>
<proteinExistence type="predicted"/>
<dbReference type="AlphaFoldDB" id="A0A433CXS4"/>
<evidence type="ECO:0000313" key="1">
    <source>
        <dbReference type="EMBL" id="RUP43371.1"/>
    </source>
</evidence>
<evidence type="ECO:0000313" key="2">
    <source>
        <dbReference type="Proteomes" id="UP000268093"/>
    </source>
</evidence>
<protein>
    <submittedName>
        <fullName evidence="1">Uncharacterized protein</fullName>
    </submittedName>
</protein>
<accession>A0A433CXS4</accession>
<dbReference type="EMBL" id="RBNI01011156">
    <property type="protein sequence ID" value="RUP43371.1"/>
    <property type="molecule type" value="Genomic_DNA"/>
</dbReference>
<keyword evidence="2" id="KW-1185">Reference proteome</keyword>
<name>A0A433CXS4_9FUNG</name>
<dbReference type="Proteomes" id="UP000268093">
    <property type="component" value="Unassembled WGS sequence"/>
</dbReference>